<accession>A0ABD2NZQ9</accession>
<dbReference type="PANTHER" id="PTHR11139:SF119">
    <property type="entry name" value="SERINE_THREONINE-PROTEIN KINASE SMG1"/>
    <property type="match status" value="1"/>
</dbReference>
<evidence type="ECO:0000313" key="4">
    <source>
        <dbReference type="Proteomes" id="UP001516400"/>
    </source>
</evidence>
<dbReference type="InterPro" id="IPR000403">
    <property type="entry name" value="PI3/4_kinase_cat_dom"/>
</dbReference>
<comment type="caution">
    <text evidence="3">The sequence shown here is derived from an EMBL/GenBank/DDBJ whole genome shotgun (WGS) entry which is preliminary data.</text>
</comment>
<keyword evidence="4" id="KW-1185">Reference proteome</keyword>
<reference evidence="3 4" key="1">
    <citation type="journal article" date="2021" name="BMC Biol.">
        <title>Horizontally acquired antibacterial genes associated with adaptive radiation of ladybird beetles.</title>
        <authorList>
            <person name="Li H.S."/>
            <person name="Tang X.F."/>
            <person name="Huang Y.H."/>
            <person name="Xu Z.Y."/>
            <person name="Chen M.L."/>
            <person name="Du X.Y."/>
            <person name="Qiu B.Y."/>
            <person name="Chen P.T."/>
            <person name="Zhang W."/>
            <person name="Slipinski A."/>
            <person name="Escalona H.E."/>
            <person name="Waterhouse R.M."/>
            <person name="Zwick A."/>
            <person name="Pang H."/>
        </authorList>
    </citation>
    <scope>NUCLEOTIDE SEQUENCE [LARGE SCALE GENOMIC DNA]</scope>
    <source>
        <strain evidence="3">SYSU2018</strain>
    </source>
</reference>
<dbReference type="InterPro" id="IPR003152">
    <property type="entry name" value="FATC_dom"/>
</dbReference>
<evidence type="ECO:0000313" key="3">
    <source>
        <dbReference type="EMBL" id="KAL3284200.1"/>
    </source>
</evidence>
<evidence type="ECO:0000259" key="2">
    <source>
        <dbReference type="PROSITE" id="PS51190"/>
    </source>
</evidence>
<dbReference type="PANTHER" id="PTHR11139">
    <property type="entry name" value="ATAXIA TELANGIECTASIA MUTATED ATM -RELATED"/>
    <property type="match status" value="1"/>
</dbReference>
<evidence type="ECO:0000259" key="1">
    <source>
        <dbReference type="PROSITE" id="PS50290"/>
    </source>
</evidence>
<dbReference type="Proteomes" id="UP001516400">
    <property type="component" value="Unassembled WGS sequence"/>
</dbReference>
<proteinExistence type="predicted"/>
<feature type="domain" description="PI3K/PI4K catalytic" evidence="1">
    <location>
        <begin position="1"/>
        <end position="63"/>
    </location>
</feature>
<protein>
    <recommendedName>
        <fullName evidence="5">Non-specific serine/threonine protein kinase</fullName>
    </recommendedName>
</protein>
<dbReference type="PROSITE" id="PS50290">
    <property type="entry name" value="PI3_4_KINASE_3"/>
    <property type="match status" value="1"/>
</dbReference>
<dbReference type="Pfam" id="PF02260">
    <property type="entry name" value="FATC"/>
    <property type="match status" value="1"/>
</dbReference>
<evidence type="ECO:0008006" key="5">
    <source>
        <dbReference type="Google" id="ProtNLM"/>
    </source>
</evidence>
<gene>
    <name evidence="3" type="ORF">HHI36_018364</name>
</gene>
<feature type="domain" description="FATC" evidence="2">
    <location>
        <begin position="1115"/>
        <end position="1147"/>
    </location>
</feature>
<sequence length="1147" mass="131809">MRKGRETLLTLLEAFVYDPLIDWTIGGEVLAGSTFGNIPSINNIKQSRKELEKEITISMFNVRCTEIRTEWNENKADILKEIEGIQGKLQEWLEKDKVISSEEDALQDLHQQMALVKEAEAHGTNKHSLYALPARFDTYHKTKDSLKNAQYDLKSLLSECEKQLQAYTDSLATIEGPEFLNWLMELKAAFREDSVNVFDLVKEFLHNAGKDDMVTQCEESENEIAQLAQHQNASIQKCLQFLQEYKTLINQCPKVYQETHRTYMYLKWLSYMLDTESVTACDMVYENLHNFLDSTNISKHTLNFMVSLDTFYKDTIAHVNKLYEELSVNSTDIQTLDKLYSTARAGISTFLNCEKNADKAFEFVIASELLVLNRNFLTLETAAHRSGDWLIKLTSRDGDWFLDDLVLNGSRAVELINNLPLPHSEDHMLFYQIFNCVRISNNIYKGLHELYFNFHTIILPESMKKIQSEDFSLLQIISDLNKLLMSVGISIPDMIGQMVKKILPCVLMQMEMNSSYDFVLERVSILKGGFSTLVNGPTDALTPGKMLLMGFNGLFEKLSMEWNNLINALGVINLPNSWKKIDQVKDAKNISLHVCNPKVRSILEDIFLLKRLQAISDFFNLSHEMCQSFKGISSVAYSDDQLLKPIRQFIADFISKQLLGITTEHIAYIVCYLLQDLGFDVVEEVEQKDIGAESKVPADDLYHKAGNIFLKQGLFSQNALSQASTLESNLKHAWIKIQETKKLQQKITLLQSTQLRLHNQITIENFMYEEILATFNLYSPVRSKFILDLKNEFNTLQIINEKLGQAVEKQGLLIESAHQRLNWAKGANPEVGEISSAFDNSVKIRDNQLKTLENISARILRISGIILRHELLRSHCIESKALDKTFVNGFEKWRMACQYKSVKSDVLTPTEESIMSLLTKELVEDPDWLGKISEKITTLIANAQDKLTDERGNLFSIYDALFFKVQILKTYYNTHCRLMADVKNLVKSMTKIENYATSTQQFIVEYRSYIENFSTVFQKFKREHKADDVMDIIKLLAYVQENTVKIYDDLLGLETTGKKKWVVRQDGVYLSPGRNVAPQKQDSMTMKGQQRNAYAISVWRRVKMKLEGRDPDPSRKYSAQEQVDYVIREATSLDNLALLYEGWTPWV</sequence>
<dbReference type="SMART" id="SM01343">
    <property type="entry name" value="FATC"/>
    <property type="match status" value="1"/>
</dbReference>
<dbReference type="PROSITE" id="PS51190">
    <property type="entry name" value="FATC"/>
    <property type="match status" value="1"/>
</dbReference>
<name>A0ABD2NZQ9_9CUCU</name>
<organism evidence="3 4">
    <name type="scientific">Cryptolaemus montrouzieri</name>
    <dbReference type="NCBI Taxonomy" id="559131"/>
    <lineage>
        <taxon>Eukaryota</taxon>
        <taxon>Metazoa</taxon>
        <taxon>Ecdysozoa</taxon>
        <taxon>Arthropoda</taxon>
        <taxon>Hexapoda</taxon>
        <taxon>Insecta</taxon>
        <taxon>Pterygota</taxon>
        <taxon>Neoptera</taxon>
        <taxon>Endopterygota</taxon>
        <taxon>Coleoptera</taxon>
        <taxon>Polyphaga</taxon>
        <taxon>Cucujiformia</taxon>
        <taxon>Coccinelloidea</taxon>
        <taxon>Coccinellidae</taxon>
        <taxon>Scymninae</taxon>
        <taxon>Scymnini</taxon>
        <taxon>Cryptolaemus</taxon>
    </lineage>
</organism>
<dbReference type="AlphaFoldDB" id="A0ABD2NZQ9"/>
<dbReference type="EMBL" id="JABFTP020000165">
    <property type="protein sequence ID" value="KAL3284200.1"/>
    <property type="molecule type" value="Genomic_DNA"/>
</dbReference>
<dbReference type="InterPro" id="IPR050517">
    <property type="entry name" value="DDR_Repair_Kinase"/>
</dbReference>